<organism evidence="2 3">
    <name type="scientific">Haemaphysalis longicornis</name>
    <name type="common">Bush tick</name>
    <dbReference type="NCBI Taxonomy" id="44386"/>
    <lineage>
        <taxon>Eukaryota</taxon>
        <taxon>Metazoa</taxon>
        <taxon>Ecdysozoa</taxon>
        <taxon>Arthropoda</taxon>
        <taxon>Chelicerata</taxon>
        <taxon>Arachnida</taxon>
        <taxon>Acari</taxon>
        <taxon>Parasitiformes</taxon>
        <taxon>Ixodida</taxon>
        <taxon>Ixodoidea</taxon>
        <taxon>Ixodidae</taxon>
        <taxon>Haemaphysalinae</taxon>
        <taxon>Haemaphysalis</taxon>
    </lineage>
</organism>
<gene>
    <name evidence="2" type="ORF">HPB48_015398</name>
</gene>
<dbReference type="Proteomes" id="UP000821853">
    <property type="component" value="Chromosome 9"/>
</dbReference>
<proteinExistence type="predicted"/>
<dbReference type="AlphaFoldDB" id="A0A9J6H2C3"/>
<evidence type="ECO:0000256" key="1">
    <source>
        <dbReference type="SAM" id="Phobius"/>
    </source>
</evidence>
<sequence>MGFYIYHSVITPFAWYSLLPIIGFSAFLALVVAYQRGEFYWLTDKLDDIGRAITSRCRSKPKRGRDAHVPWFVTGAGGSSHYGQTGGMMIPTFQGHLAAAHPEASAQGAAAMLNRDSIAPPLDSEKTPSVPHHQRAGHVRALTAVPVLISVSSLNEWSTVL</sequence>
<keyword evidence="1" id="KW-0812">Transmembrane</keyword>
<dbReference type="VEuPathDB" id="VectorBase:HLOH_059900"/>
<reference evidence="2 3" key="1">
    <citation type="journal article" date="2020" name="Cell">
        <title>Large-Scale Comparative Analyses of Tick Genomes Elucidate Their Genetic Diversity and Vector Capacities.</title>
        <authorList>
            <consortium name="Tick Genome and Microbiome Consortium (TIGMIC)"/>
            <person name="Jia N."/>
            <person name="Wang J."/>
            <person name="Shi W."/>
            <person name="Du L."/>
            <person name="Sun Y."/>
            <person name="Zhan W."/>
            <person name="Jiang J.F."/>
            <person name="Wang Q."/>
            <person name="Zhang B."/>
            <person name="Ji P."/>
            <person name="Bell-Sakyi L."/>
            <person name="Cui X.M."/>
            <person name="Yuan T.T."/>
            <person name="Jiang B.G."/>
            <person name="Yang W.F."/>
            <person name="Lam T.T."/>
            <person name="Chang Q.C."/>
            <person name="Ding S.J."/>
            <person name="Wang X.J."/>
            <person name="Zhu J.G."/>
            <person name="Ruan X.D."/>
            <person name="Zhao L."/>
            <person name="Wei J.T."/>
            <person name="Ye R.Z."/>
            <person name="Que T.C."/>
            <person name="Du C.H."/>
            <person name="Zhou Y.H."/>
            <person name="Cheng J.X."/>
            <person name="Dai P.F."/>
            <person name="Guo W.B."/>
            <person name="Han X.H."/>
            <person name="Huang E.J."/>
            <person name="Li L.F."/>
            <person name="Wei W."/>
            <person name="Gao Y.C."/>
            <person name="Liu J.Z."/>
            <person name="Shao H.Z."/>
            <person name="Wang X."/>
            <person name="Wang C.C."/>
            <person name="Yang T.C."/>
            <person name="Huo Q.B."/>
            <person name="Li W."/>
            <person name="Chen H.Y."/>
            <person name="Chen S.E."/>
            <person name="Zhou L.G."/>
            <person name="Ni X.B."/>
            <person name="Tian J.H."/>
            <person name="Sheng Y."/>
            <person name="Liu T."/>
            <person name="Pan Y.S."/>
            <person name="Xia L.Y."/>
            <person name="Li J."/>
            <person name="Zhao F."/>
            <person name="Cao W.C."/>
        </authorList>
    </citation>
    <scope>NUCLEOTIDE SEQUENCE [LARGE SCALE GENOMIC DNA]</scope>
    <source>
        <strain evidence="2">HaeL-2018</strain>
    </source>
</reference>
<keyword evidence="1" id="KW-0472">Membrane</keyword>
<name>A0A9J6H2C3_HAELO</name>
<feature type="transmembrane region" description="Helical" evidence="1">
    <location>
        <begin position="13"/>
        <end position="34"/>
    </location>
</feature>
<dbReference type="OMA" id="FYWITDK"/>
<dbReference type="EMBL" id="JABSTR010000011">
    <property type="protein sequence ID" value="KAH9381882.1"/>
    <property type="molecule type" value="Genomic_DNA"/>
</dbReference>
<evidence type="ECO:0000313" key="2">
    <source>
        <dbReference type="EMBL" id="KAH9381882.1"/>
    </source>
</evidence>
<keyword evidence="3" id="KW-1185">Reference proteome</keyword>
<keyword evidence="1" id="KW-1133">Transmembrane helix</keyword>
<accession>A0A9J6H2C3</accession>
<evidence type="ECO:0000313" key="3">
    <source>
        <dbReference type="Proteomes" id="UP000821853"/>
    </source>
</evidence>
<comment type="caution">
    <text evidence="2">The sequence shown here is derived from an EMBL/GenBank/DDBJ whole genome shotgun (WGS) entry which is preliminary data.</text>
</comment>
<protein>
    <submittedName>
        <fullName evidence="2">Uncharacterized protein</fullName>
    </submittedName>
</protein>
<dbReference type="OrthoDB" id="6505771at2759"/>